<keyword evidence="4" id="KW-0238">DNA-binding</keyword>
<name>A0A6A5XMU3_9PLEO</name>
<dbReference type="PROSITE" id="PS50048">
    <property type="entry name" value="ZN2_CY6_FUNGAL_2"/>
    <property type="match status" value="1"/>
</dbReference>
<dbReference type="RefSeq" id="XP_033382612.1">
    <property type="nucleotide sequence ID" value="XM_033521953.1"/>
</dbReference>
<dbReference type="PROSITE" id="PS00463">
    <property type="entry name" value="ZN2_CY6_FUNGAL_1"/>
    <property type="match status" value="1"/>
</dbReference>
<dbReference type="Gene3D" id="4.10.240.10">
    <property type="entry name" value="Zn(2)-C6 fungal-type DNA-binding domain"/>
    <property type="match status" value="1"/>
</dbReference>
<evidence type="ECO:0000259" key="7">
    <source>
        <dbReference type="PROSITE" id="PS50048"/>
    </source>
</evidence>
<keyword evidence="9" id="KW-1185">Reference proteome</keyword>
<dbReference type="GeneID" id="54279350"/>
<sequence length="343" mass="37922">MWGSGFVRVGARLSVKGCVVTFRFLLRTLSGSSRIKNISPNMSSNNYRERRHRARMVCTNCHGRKIRCDLQDCHPNKTCGNCGRAGLRCRPHIGVRRRRAGTGMEGQDRAEADIIATATSTSRDTEDLRGNNLGLVRSQQEGSAEVSADQGRCGYIGGGSVMADASSSELISCPPMGNLRPRETDLIFRSTKALETPPPTLANALTDSFFDELFPIAPLVDRHELTVDGASHLLRQSVYFAGSLVRRSWIHAPAFSPREFYVKIKTLLFLEIEQDPMVVLRALALVGLWSSGSPKVITLNCPWQWTGEALRLASQLGLHKESSYERLGSSKGLGRRVFWGLFV</sequence>
<dbReference type="InterPro" id="IPR052073">
    <property type="entry name" value="Amide_Lactam_Regulators"/>
</dbReference>
<accession>A0A6A5XMU3</accession>
<evidence type="ECO:0000256" key="1">
    <source>
        <dbReference type="ARBA" id="ARBA00022723"/>
    </source>
</evidence>
<protein>
    <recommendedName>
        <fullName evidence="7">Zn(2)-C6 fungal-type domain-containing protein</fullName>
    </recommendedName>
</protein>
<dbReference type="CDD" id="cd12148">
    <property type="entry name" value="fungal_TF_MHR"/>
    <property type="match status" value="1"/>
</dbReference>
<keyword evidence="5" id="KW-0804">Transcription</keyword>
<keyword evidence="1" id="KW-0479">Metal-binding</keyword>
<dbReference type="AlphaFoldDB" id="A0A6A5XMU3"/>
<dbReference type="GO" id="GO:0000981">
    <property type="term" value="F:DNA-binding transcription factor activity, RNA polymerase II-specific"/>
    <property type="evidence" value="ECO:0007669"/>
    <property type="project" value="InterPro"/>
</dbReference>
<feature type="domain" description="Zn(2)-C6 fungal-type" evidence="7">
    <location>
        <begin position="57"/>
        <end position="89"/>
    </location>
</feature>
<gene>
    <name evidence="8" type="ORF">BU24DRAFT_212438</name>
</gene>
<dbReference type="GO" id="GO:0008270">
    <property type="term" value="F:zinc ion binding"/>
    <property type="evidence" value="ECO:0007669"/>
    <property type="project" value="InterPro"/>
</dbReference>
<organism evidence="8 9">
    <name type="scientific">Aaosphaeria arxii CBS 175.79</name>
    <dbReference type="NCBI Taxonomy" id="1450172"/>
    <lineage>
        <taxon>Eukaryota</taxon>
        <taxon>Fungi</taxon>
        <taxon>Dikarya</taxon>
        <taxon>Ascomycota</taxon>
        <taxon>Pezizomycotina</taxon>
        <taxon>Dothideomycetes</taxon>
        <taxon>Pleosporomycetidae</taxon>
        <taxon>Pleosporales</taxon>
        <taxon>Pleosporales incertae sedis</taxon>
        <taxon>Aaosphaeria</taxon>
    </lineage>
</organism>
<evidence type="ECO:0000256" key="4">
    <source>
        <dbReference type="ARBA" id="ARBA00023125"/>
    </source>
</evidence>
<dbReference type="InterPro" id="IPR036864">
    <property type="entry name" value="Zn2-C6_fun-type_DNA-bd_sf"/>
</dbReference>
<dbReference type="GO" id="GO:0006351">
    <property type="term" value="P:DNA-templated transcription"/>
    <property type="evidence" value="ECO:0007669"/>
    <property type="project" value="InterPro"/>
</dbReference>
<dbReference type="Proteomes" id="UP000799778">
    <property type="component" value="Unassembled WGS sequence"/>
</dbReference>
<proteinExistence type="predicted"/>
<keyword evidence="6" id="KW-0539">Nucleus</keyword>
<evidence type="ECO:0000256" key="3">
    <source>
        <dbReference type="ARBA" id="ARBA00023015"/>
    </source>
</evidence>
<dbReference type="GO" id="GO:0003677">
    <property type="term" value="F:DNA binding"/>
    <property type="evidence" value="ECO:0007669"/>
    <property type="project" value="UniProtKB-KW"/>
</dbReference>
<dbReference type="OrthoDB" id="5121955at2759"/>
<dbReference type="InterPro" id="IPR001138">
    <property type="entry name" value="Zn2Cys6_DnaBD"/>
</dbReference>
<evidence type="ECO:0000313" key="9">
    <source>
        <dbReference type="Proteomes" id="UP000799778"/>
    </source>
</evidence>
<dbReference type="SMART" id="SM00066">
    <property type="entry name" value="GAL4"/>
    <property type="match status" value="1"/>
</dbReference>
<evidence type="ECO:0000313" key="8">
    <source>
        <dbReference type="EMBL" id="KAF2014273.1"/>
    </source>
</evidence>
<keyword evidence="3" id="KW-0805">Transcription regulation</keyword>
<evidence type="ECO:0000256" key="6">
    <source>
        <dbReference type="ARBA" id="ARBA00023242"/>
    </source>
</evidence>
<dbReference type="CDD" id="cd00067">
    <property type="entry name" value="GAL4"/>
    <property type="match status" value="1"/>
</dbReference>
<dbReference type="SUPFAM" id="SSF57701">
    <property type="entry name" value="Zn2/Cys6 DNA-binding domain"/>
    <property type="match status" value="1"/>
</dbReference>
<dbReference type="PANTHER" id="PTHR47171:SF3">
    <property type="entry name" value="FARA-RELATED"/>
    <property type="match status" value="1"/>
</dbReference>
<dbReference type="PANTHER" id="PTHR47171">
    <property type="entry name" value="FARA-RELATED"/>
    <property type="match status" value="1"/>
</dbReference>
<dbReference type="Pfam" id="PF04082">
    <property type="entry name" value="Fungal_trans"/>
    <property type="match status" value="1"/>
</dbReference>
<evidence type="ECO:0000256" key="2">
    <source>
        <dbReference type="ARBA" id="ARBA00022833"/>
    </source>
</evidence>
<evidence type="ECO:0000256" key="5">
    <source>
        <dbReference type="ARBA" id="ARBA00023163"/>
    </source>
</evidence>
<dbReference type="EMBL" id="ML978070">
    <property type="protein sequence ID" value="KAF2014273.1"/>
    <property type="molecule type" value="Genomic_DNA"/>
</dbReference>
<dbReference type="InterPro" id="IPR007219">
    <property type="entry name" value="XnlR_reg_dom"/>
</dbReference>
<keyword evidence="2" id="KW-0862">Zinc</keyword>
<reference evidence="8" key="1">
    <citation type="journal article" date="2020" name="Stud. Mycol.">
        <title>101 Dothideomycetes genomes: a test case for predicting lifestyles and emergence of pathogens.</title>
        <authorList>
            <person name="Haridas S."/>
            <person name="Albert R."/>
            <person name="Binder M."/>
            <person name="Bloem J."/>
            <person name="Labutti K."/>
            <person name="Salamov A."/>
            <person name="Andreopoulos B."/>
            <person name="Baker S."/>
            <person name="Barry K."/>
            <person name="Bills G."/>
            <person name="Bluhm B."/>
            <person name="Cannon C."/>
            <person name="Castanera R."/>
            <person name="Culley D."/>
            <person name="Daum C."/>
            <person name="Ezra D."/>
            <person name="Gonzalez J."/>
            <person name="Henrissat B."/>
            <person name="Kuo A."/>
            <person name="Liang C."/>
            <person name="Lipzen A."/>
            <person name="Lutzoni F."/>
            <person name="Magnuson J."/>
            <person name="Mondo S."/>
            <person name="Nolan M."/>
            <person name="Ohm R."/>
            <person name="Pangilinan J."/>
            <person name="Park H.-J."/>
            <person name="Ramirez L."/>
            <person name="Alfaro M."/>
            <person name="Sun H."/>
            <person name="Tritt A."/>
            <person name="Yoshinaga Y."/>
            <person name="Zwiers L.-H."/>
            <person name="Turgeon B."/>
            <person name="Goodwin S."/>
            <person name="Spatafora J."/>
            <person name="Crous P."/>
            <person name="Grigoriev I."/>
        </authorList>
    </citation>
    <scope>NUCLEOTIDE SEQUENCE</scope>
    <source>
        <strain evidence="8">CBS 175.79</strain>
    </source>
</reference>